<evidence type="ECO:0000313" key="1">
    <source>
        <dbReference type="EMBL" id="CAK7945546.1"/>
    </source>
</evidence>
<reference evidence="1" key="1">
    <citation type="submission" date="2024-01" db="EMBL/GenBank/DDBJ databases">
        <authorList>
            <person name="Webb A."/>
        </authorList>
    </citation>
    <scope>NUCLEOTIDE SEQUENCE</scope>
    <source>
        <strain evidence="1">Pm1</strain>
    </source>
</reference>
<evidence type="ECO:0008006" key="3">
    <source>
        <dbReference type="Google" id="ProtNLM"/>
    </source>
</evidence>
<dbReference type="EMBL" id="CAKLBY020000331">
    <property type="protein sequence ID" value="CAK7945546.1"/>
    <property type="molecule type" value="Genomic_DNA"/>
</dbReference>
<evidence type="ECO:0000313" key="2">
    <source>
        <dbReference type="Proteomes" id="UP001162060"/>
    </source>
</evidence>
<dbReference type="AlphaFoldDB" id="A0AAV1VF41"/>
<proteinExistence type="predicted"/>
<comment type="caution">
    <text evidence="1">The sequence shown here is derived from an EMBL/GenBank/DDBJ whole genome shotgun (WGS) entry which is preliminary data.</text>
</comment>
<organism evidence="1 2">
    <name type="scientific">Peronospora matthiolae</name>
    <dbReference type="NCBI Taxonomy" id="2874970"/>
    <lineage>
        <taxon>Eukaryota</taxon>
        <taxon>Sar</taxon>
        <taxon>Stramenopiles</taxon>
        <taxon>Oomycota</taxon>
        <taxon>Peronosporomycetes</taxon>
        <taxon>Peronosporales</taxon>
        <taxon>Peronosporaceae</taxon>
        <taxon>Peronospora</taxon>
    </lineage>
</organism>
<accession>A0AAV1VF41</accession>
<gene>
    <name evidence="1" type="ORF">PM001_LOCUS30696</name>
</gene>
<dbReference type="Proteomes" id="UP001162060">
    <property type="component" value="Unassembled WGS sequence"/>
</dbReference>
<name>A0AAV1VF41_9STRA</name>
<protein>
    <recommendedName>
        <fullName evidence="3">RxLR effector protein</fullName>
    </recommendedName>
</protein>
<sequence length="258" mass="28131">MSGIAQARRSLAPAGLQARNVRSSRAKVSGPASSVYFHSAICSQGFTSSPVSSAQMRPPGKLLLSAAVALLVLGDAVTRTTATTTTTWNASLRAAVDTGRSEERGFVHVKPNLDEERMFTRFFAWVKGLGSTSRSSSVKVPEKPQTMTIMELASELQKKKTVMGKKLTSAQKRERIKHARGLVRDFSKLAHVKRSKIPSHLKKISKGGVEFEDQRAAVFNAWQARGISDLGALRKDLQEAGVEKAVIANLVKHYHDHV</sequence>